<feature type="binding site" evidence="14">
    <location>
        <position position="985"/>
    </location>
    <ligand>
        <name>ATP</name>
        <dbReference type="ChEBI" id="CHEBI:30616"/>
    </ligand>
</feature>
<sequence>MGLDKGDKIDAAPETDGALSQTPPQHGRSLTSPSHFEEIKRATTEPARHSSEMGTPLDMDRIPVLVPRSSASPMDGPEPSPLHKRSQSLPNISVAIGFAFSYPPGPGAPEVQFSAQISNPWIREAPEQSSTSAFKLTDPVDVVPVRMDPATQLRRFQVHSQKNKKAFANNSVQTTKYTAWNFLFRNLYAQFRVLANIYFLFISILQFLPVSSVSPTTWFPLTVVLLTNMVKEACEDMNRAKLDHEVNGRTVQALNPMVAQGGERLVSEFWKNVYVGHVLFVKEDEALPADVIVLATSDEKSGLAYIETSQLDGETNLKHRESVQQVHQELQRLGLSEGQHNLSIEGIRLLSQVVVECEPPNDKLATFNGVLNIGDTKVPVNNKQVLYRGCYLRNTQWIYGLVVYTGMDTKLMQSANETRIKSTSLDKLSNKYVIGIFWFLAIMCVLGGGLSALFIILNPRSPWYLMSPDPWQLELCLNTLTFLILLSYMIPISLTVSAEIVKIGHAYFIDHDLAMCYTVPESGDIVPAQARTSNLGEDLGRVRYVFTDKTGTLTRNVMEFMKCSIGGCKYGSGMTEIGRAAVANGQGHLFASRPGSPLAGADFTFDERPPDAVLEPNTNFWDPQISGGAWRDLPEPQRSRVRDFHVHLAVCHTLLAKLVEPTAGWVQNNVQYQASSPDELALVYGARGNGFWFMRRTGPQLEVMVEGEVLTYQVLNVCEFNSTRKRSSCVVRFPDGRLMALVKGADNVMYPQFTNDNDEEILDKTRLHLQGYANEGLRTLVLAQKELDAEWYRQWNATYVEALTSMSNREQQLDKCAVELERDLQLVGVTAIEDKLQEGVPDALSALLRAGIKVWMLTGDMVETAVNIATACNLIQPGMRVQRIVVDEEFRGHCTDNLMEQLQEAKRAMDAGHDVAIVINGVALEGALNDEEEKGMHERGLFLQVATRCRTVVCCRLFPADKSQVVHLVRKKEKVITVGIGDGANDVPMIRDANIGVGISGQEGMQAVMSSDYAIAQFRFLTRLLLVHGRWNMQRLSILILYFFYKNCNIALVSFWYGIYTEFSGVRYWNDFYGTMWNCLFTAFPVFTLGLFNKDFQYATTPMHHNHLYKEVQSGQDFSATRFWSWMLSAVYDSLVVFFVPVFVMEGKPVFEDGQMHGKWVLSLTSFWCLALVTNLRLGLVTRTWTRWSVVVIVLSTFSFFPFSWAFLYLPEWISGTMHGSIERCMVSILFWLCSVLCAVLCLLPPFALQVFHKAFHPSETQQRAQEEAAIIQTLKNQNMVVTDLAVKANYEAEGVEPIVVSHDMQ</sequence>
<evidence type="ECO:0000256" key="5">
    <source>
        <dbReference type="ARBA" id="ARBA00022723"/>
    </source>
</evidence>
<keyword evidence="7 14" id="KW-0067">ATP-binding</keyword>
<feature type="binding site" evidence="14">
    <location>
        <position position="743"/>
    </location>
    <ligand>
        <name>ATP</name>
        <dbReference type="ChEBI" id="CHEBI:30616"/>
    </ligand>
</feature>
<feature type="binding site" evidence="14">
    <location>
        <position position="860"/>
    </location>
    <ligand>
        <name>ATP</name>
        <dbReference type="ChEBI" id="CHEBI:30616"/>
    </ligand>
</feature>
<feature type="binding site" evidence="14">
    <location>
        <position position="962"/>
    </location>
    <ligand>
        <name>ATP</name>
        <dbReference type="ChEBI" id="CHEBI:30616"/>
    </ligand>
</feature>
<feature type="compositionally biased region" description="Basic and acidic residues" evidence="17">
    <location>
        <begin position="35"/>
        <end position="51"/>
    </location>
</feature>
<evidence type="ECO:0000313" key="20">
    <source>
        <dbReference type="EMBL" id="CAD9032873.1"/>
    </source>
</evidence>
<dbReference type="GO" id="GO:0005524">
    <property type="term" value="F:ATP binding"/>
    <property type="evidence" value="ECO:0007669"/>
    <property type="project" value="UniProtKB-UniRule"/>
</dbReference>
<dbReference type="InterPro" id="IPR032631">
    <property type="entry name" value="P-type_ATPase_N"/>
</dbReference>
<dbReference type="SUPFAM" id="SSF81653">
    <property type="entry name" value="Calcium ATPase, transduction domain A"/>
    <property type="match status" value="1"/>
</dbReference>
<evidence type="ECO:0000256" key="12">
    <source>
        <dbReference type="ARBA" id="ARBA00034036"/>
    </source>
</evidence>
<dbReference type="SFLD" id="SFLDS00003">
    <property type="entry name" value="Haloacid_Dehalogenase"/>
    <property type="match status" value="1"/>
</dbReference>
<dbReference type="GO" id="GO:0012505">
    <property type="term" value="C:endomembrane system"/>
    <property type="evidence" value="ECO:0007669"/>
    <property type="project" value="UniProtKB-SubCell"/>
</dbReference>
<feature type="binding site" evidence="14">
    <location>
        <position position="720"/>
    </location>
    <ligand>
        <name>ATP</name>
        <dbReference type="ChEBI" id="CHEBI:30616"/>
    </ligand>
</feature>
<dbReference type="SFLD" id="SFLDG00002">
    <property type="entry name" value="C1.7:_P-type_atpase_like"/>
    <property type="match status" value="1"/>
</dbReference>
<dbReference type="InterPro" id="IPR023298">
    <property type="entry name" value="ATPase_P-typ_TM_dom_sf"/>
</dbReference>
<feature type="transmembrane region" description="Helical" evidence="16">
    <location>
        <begin position="1229"/>
        <end position="1249"/>
    </location>
</feature>
<evidence type="ECO:0000256" key="16">
    <source>
        <dbReference type="RuleBase" id="RU362033"/>
    </source>
</evidence>
<organism evidence="20">
    <name type="scientific">Eutreptiella gymnastica</name>
    <dbReference type="NCBI Taxonomy" id="73025"/>
    <lineage>
        <taxon>Eukaryota</taxon>
        <taxon>Discoba</taxon>
        <taxon>Euglenozoa</taxon>
        <taxon>Euglenida</taxon>
        <taxon>Spirocuta</taxon>
        <taxon>Euglenophyceae</taxon>
        <taxon>Eutreptiales</taxon>
        <taxon>Eutreptiaceae</taxon>
        <taxon>Eutreptiella</taxon>
    </lineage>
</organism>
<dbReference type="InterPro" id="IPR001757">
    <property type="entry name" value="P_typ_ATPase"/>
</dbReference>
<protein>
    <recommendedName>
        <fullName evidence="16">Phospholipid-transporting ATPase</fullName>
        <ecNumber evidence="16">7.6.2.1</ecNumber>
    </recommendedName>
</protein>
<feature type="binding site" evidence="15">
    <location>
        <position position="548"/>
    </location>
    <ligand>
        <name>Mg(2+)</name>
        <dbReference type="ChEBI" id="CHEBI:18420"/>
    </ligand>
</feature>
<dbReference type="GO" id="GO:0045332">
    <property type="term" value="P:phospholipid translocation"/>
    <property type="evidence" value="ECO:0007669"/>
    <property type="project" value="TreeGrafter"/>
</dbReference>
<proteinExistence type="inferred from homology"/>
<evidence type="ECO:0000256" key="8">
    <source>
        <dbReference type="ARBA" id="ARBA00022842"/>
    </source>
</evidence>
<feature type="transmembrane region" description="Helical" evidence="16">
    <location>
        <begin position="477"/>
        <end position="496"/>
    </location>
</feature>
<evidence type="ECO:0000256" key="7">
    <source>
        <dbReference type="ARBA" id="ARBA00022840"/>
    </source>
</evidence>
<keyword evidence="5 15" id="KW-0479">Metal-binding</keyword>
<dbReference type="PANTHER" id="PTHR24092">
    <property type="entry name" value="PROBABLE PHOSPHOLIPID-TRANSPORTING ATPASE"/>
    <property type="match status" value="1"/>
</dbReference>
<gene>
    <name evidence="20" type="ORF">EGYM00392_LOCUS44017</name>
</gene>
<feature type="transmembrane region" description="Helical" evidence="16">
    <location>
        <begin position="1039"/>
        <end position="1060"/>
    </location>
</feature>
<comment type="subcellular location">
    <subcellularLocation>
        <location evidence="1">Endomembrane system</location>
        <topology evidence="1">Multi-pass membrane protein</topology>
    </subcellularLocation>
    <subcellularLocation>
        <location evidence="16">Membrane</location>
        <topology evidence="16">Multi-pass membrane protein</topology>
    </subcellularLocation>
</comment>
<reference evidence="20" key="1">
    <citation type="submission" date="2021-01" db="EMBL/GenBank/DDBJ databases">
        <authorList>
            <person name="Corre E."/>
            <person name="Pelletier E."/>
            <person name="Niang G."/>
            <person name="Scheremetjew M."/>
            <person name="Finn R."/>
            <person name="Kale V."/>
            <person name="Holt S."/>
            <person name="Cochrane G."/>
            <person name="Meng A."/>
            <person name="Brown T."/>
            <person name="Cohen L."/>
        </authorList>
    </citation>
    <scope>NUCLEOTIDE SEQUENCE</scope>
    <source>
        <strain evidence="20">NIES-381</strain>
    </source>
</reference>
<keyword evidence="8 15" id="KW-0460">Magnesium</keyword>
<dbReference type="InterPro" id="IPR008250">
    <property type="entry name" value="ATPase_P-typ_transduc_dom_A_sf"/>
</dbReference>
<feature type="binding site" evidence="14">
    <location>
        <position position="549"/>
    </location>
    <ligand>
        <name>ATP</name>
        <dbReference type="ChEBI" id="CHEBI:30616"/>
    </ligand>
</feature>
<comment type="cofactor">
    <cofactor evidence="15">
        <name>Mg(2+)</name>
        <dbReference type="ChEBI" id="CHEBI:18420"/>
    </cofactor>
</comment>
<feature type="binding site" evidence="14">
    <location>
        <position position="550"/>
    </location>
    <ligand>
        <name>ATP</name>
        <dbReference type="ChEBI" id="CHEBI:30616"/>
    </ligand>
</feature>
<dbReference type="GO" id="GO:0000287">
    <property type="term" value="F:magnesium ion binding"/>
    <property type="evidence" value="ECO:0007669"/>
    <property type="project" value="UniProtKB-UniRule"/>
</dbReference>
<feature type="binding site" evidence="14">
    <location>
        <position position="778"/>
    </location>
    <ligand>
        <name>ATP</name>
        <dbReference type="ChEBI" id="CHEBI:30616"/>
    </ligand>
</feature>
<name>A0A7S1NR05_9EUGL</name>
<dbReference type="GO" id="GO:0140326">
    <property type="term" value="F:ATPase-coupled intramembrane lipid transporter activity"/>
    <property type="evidence" value="ECO:0007669"/>
    <property type="project" value="UniProtKB-EC"/>
</dbReference>
<dbReference type="EC" id="7.6.2.1" evidence="16"/>
<dbReference type="InterPro" id="IPR006539">
    <property type="entry name" value="P-type_ATPase_IV"/>
</dbReference>
<evidence type="ECO:0000256" key="2">
    <source>
        <dbReference type="ARBA" id="ARBA00008109"/>
    </source>
</evidence>
<evidence type="ECO:0000256" key="1">
    <source>
        <dbReference type="ARBA" id="ARBA00004127"/>
    </source>
</evidence>
<evidence type="ECO:0000256" key="11">
    <source>
        <dbReference type="ARBA" id="ARBA00023136"/>
    </source>
</evidence>
<dbReference type="SUPFAM" id="SSF81660">
    <property type="entry name" value="Metal cation-transporting ATPase, ATP-binding domain N"/>
    <property type="match status" value="1"/>
</dbReference>
<feature type="binding site" evidence="14">
    <location>
        <position position="956"/>
    </location>
    <ligand>
        <name>ATP</name>
        <dbReference type="ChEBI" id="CHEBI:30616"/>
    </ligand>
</feature>
<feature type="binding site" evidence="14">
    <location>
        <position position="986"/>
    </location>
    <ligand>
        <name>ATP</name>
        <dbReference type="ChEBI" id="CHEBI:30616"/>
    </ligand>
</feature>
<dbReference type="GO" id="GO:0005886">
    <property type="term" value="C:plasma membrane"/>
    <property type="evidence" value="ECO:0007669"/>
    <property type="project" value="TreeGrafter"/>
</dbReference>
<dbReference type="PRINTS" id="PR00119">
    <property type="entry name" value="CATATPASE"/>
</dbReference>
<evidence type="ECO:0000256" key="4">
    <source>
        <dbReference type="ARBA" id="ARBA00022692"/>
    </source>
</evidence>
<feature type="binding site" evidence="15">
    <location>
        <position position="986"/>
    </location>
    <ligand>
        <name>Mg(2+)</name>
        <dbReference type="ChEBI" id="CHEBI:18420"/>
    </ligand>
</feature>
<dbReference type="SUPFAM" id="SSF56784">
    <property type="entry name" value="HAD-like"/>
    <property type="match status" value="1"/>
</dbReference>
<feature type="transmembrane region" description="Helical" evidence="16">
    <location>
        <begin position="1188"/>
        <end position="1209"/>
    </location>
</feature>
<dbReference type="GO" id="GO:0016887">
    <property type="term" value="F:ATP hydrolysis activity"/>
    <property type="evidence" value="ECO:0007669"/>
    <property type="project" value="InterPro"/>
</dbReference>
<feature type="binding site" evidence="14">
    <location>
        <position position="858"/>
    </location>
    <ligand>
        <name>ATP</name>
        <dbReference type="ChEBI" id="CHEBI:30616"/>
    </ligand>
</feature>
<accession>A0A7S1NR05</accession>
<keyword evidence="11 16" id="KW-0472">Membrane</keyword>
<keyword evidence="4 16" id="KW-0812">Transmembrane</keyword>
<dbReference type="Pfam" id="PF13246">
    <property type="entry name" value="Cation_ATPase"/>
    <property type="match status" value="1"/>
</dbReference>
<dbReference type="EMBL" id="HBGA01118293">
    <property type="protein sequence ID" value="CAD9032873.1"/>
    <property type="molecule type" value="Transcribed_RNA"/>
</dbReference>
<dbReference type="InterPro" id="IPR023214">
    <property type="entry name" value="HAD_sf"/>
</dbReference>
<feature type="region of interest" description="Disordered" evidence="17">
    <location>
        <begin position="1"/>
        <end position="87"/>
    </location>
</feature>
<feature type="domain" description="P-type ATPase C-terminal" evidence="19">
    <location>
        <begin position="1008"/>
        <end position="1259"/>
    </location>
</feature>
<dbReference type="Gene3D" id="3.40.50.1000">
    <property type="entry name" value="HAD superfamily/HAD-like"/>
    <property type="match status" value="1"/>
</dbReference>
<evidence type="ECO:0000259" key="18">
    <source>
        <dbReference type="Pfam" id="PF16209"/>
    </source>
</evidence>
<dbReference type="InterPro" id="IPR044492">
    <property type="entry name" value="P_typ_ATPase_HD_dom"/>
</dbReference>
<dbReference type="InterPro" id="IPR018303">
    <property type="entry name" value="ATPase_P-typ_P_site"/>
</dbReference>
<feature type="binding site" evidence="14">
    <location>
        <position position="548"/>
    </location>
    <ligand>
        <name>ATP</name>
        <dbReference type="ChEBI" id="CHEBI:30616"/>
    </ligand>
</feature>
<dbReference type="Pfam" id="PF16212">
    <property type="entry name" value="PhoLip_ATPase_C"/>
    <property type="match status" value="1"/>
</dbReference>
<evidence type="ECO:0000256" key="13">
    <source>
        <dbReference type="PIRSR" id="PIRSR606539-1"/>
    </source>
</evidence>
<comment type="similarity">
    <text evidence="2 16">Belongs to the cation transport ATPase (P-type) (TC 3.A.3) family. Type IV subfamily.</text>
</comment>
<feature type="binding site" evidence="14">
    <location>
        <position position="679"/>
    </location>
    <ligand>
        <name>ATP</name>
        <dbReference type="ChEBI" id="CHEBI:30616"/>
    </ligand>
</feature>
<dbReference type="InterPro" id="IPR032630">
    <property type="entry name" value="P_typ_ATPase_c"/>
</dbReference>
<feature type="binding site" evidence="15">
    <location>
        <position position="982"/>
    </location>
    <ligand>
        <name>Mg(2+)</name>
        <dbReference type="ChEBI" id="CHEBI:18420"/>
    </ligand>
</feature>
<feature type="domain" description="P-type ATPase N-terminal" evidence="18">
    <location>
        <begin position="159"/>
        <end position="217"/>
    </location>
</feature>
<evidence type="ECO:0000259" key="19">
    <source>
        <dbReference type="Pfam" id="PF16212"/>
    </source>
</evidence>
<dbReference type="FunFam" id="3.40.50.1000:FF:000014">
    <property type="entry name" value="Phospholipid-transporting ATPase"/>
    <property type="match status" value="1"/>
</dbReference>
<feature type="binding site" evidence="14">
    <location>
        <position position="859"/>
    </location>
    <ligand>
        <name>ATP</name>
        <dbReference type="ChEBI" id="CHEBI:30616"/>
    </ligand>
</feature>
<keyword evidence="9 16" id="KW-1278">Translocase</keyword>
<evidence type="ECO:0000256" key="6">
    <source>
        <dbReference type="ARBA" id="ARBA00022741"/>
    </source>
</evidence>
<dbReference type="PROSITE" id="PS00154">
    <property type="entry name" value="ATPASE_E1_E2"/>
    <property type="match status" value="1"/>
</dbReference>
<feature type="active site" description="4-aspartylphosphate intermediate" evidence="13">
    <location>
        <position position="548"/>
    </location>
</feature>
<evidence type="ECO:0000256" key="9">
    <source>
        <dbReference type="ARBA" id="ARBA00022967"/>
    </source>
</evidence>
<evidence type="ECO:0000256" key="17">
    <source>
        <dbReference type="SAM" id="MobiDB-lite"/>
    </source>
</evidence>
<evidence type="ECO:0000256" key="15">
    <source>
        <dbReference type="PIRSR" id="PIRSR606539-3"/>
    </source>
</evidence>
<feature type="transmembrane region" description="Helical" evidence="16">
    <location>
        <begin position="1072"/>
        <end position="1092"/>
    </location>
</feature>
<feature type="transmembrane region" description="Helical" evidence="16">
    <location>
        <begin position="1157"/>
        <end position="1176"/>
    </location>
</feature>
<feature type="compositionally biased region" description="Basic and acidic residues" evidence="17">
    <location>
        <begin position="1"/>
        <end position="11"/>
    </location>
</feature>
<evidence type="ECO:0000256" key="3">
    <source>
        <dbReference type="ARBA" id="ARBA00022448"/>
    </source>
</evidence>
<feature type="binding site" evidence="15">
    <location>
        <position position="550"/>
    </location>
    <ligand>
        <name>Mg(2+)</name>
        <dbReference type="ChEBI" id="CHEBI:18420"/>
    </ligand>
</feature>
<feature type="transmembrane region" description="Helical" evidence="16">
    <location>
        <begin position="193"/>
        <end position="211"/>
    </location>
</feature>
<keyword evidence="6 14" id="KW-0547">Nucleotide-binding</keyword>
<keyword evidence="10 16" id="KW-1133">Transmembrane helix</keyword>
<dbReference type="PANTHER" id="PTHR24092:SF180">
    <property type="entry name" value="PHOSPHOLIPID-TRANSPORTING ATPASE DNF1-RELATED"/>
    <property type="match status" value="1"/>
</dbReference>
<dbReference type="NCBIfam" id="TIGR01652">
    <property type="entry name" value="ATPase-Plipid"/>
    <property type="match status" value="1"/>
</dbReference>
<feature type="transmembrane region" description="Helical" evidence="16">
    <location>
        <begin position="1123"/>
        <end position="1145"/>
    </location>
</feature>
<dbReference type="Gene3D" id="2.70.150.10">
    <property type="entry name" value="Calcium-transporting ATPase, cytoplasmic transduction domain A"/>
    <property type="match status" value="1"/>
</dbReference>
<dbReference type="Gene3D" id="3.40.1110.10">
    <property type="entry name" value="Calcium-transporting ATPase, cytoplasmic domain N"/>
    <property type="match status" value="1"/>
</dbReference>
<dbReference type="Pfam" id="PF16209">
    <property type="entry name" value="PhoLip_ATPase_N"/>
    <property type="match status" value="1"/>
</dbReference>
<dbReference type="InterPro" id="IPR036412">
    <property type="entry name" value="HAD-like_sf"/>
</dbReference>
<evidence type="ECO:0000256" key="14">
    <source>
        <dbReference type="PIRSR" id="PIRSR606539-2"/>
    </source>
</evidence>
<dbReference type="InterPro" id="IPR023299">
    <property type="entry name" value="ATPase_P-typ_cyto_dom_N"/>
</dbReference>
<feature type="transmembrane region" description="Helical" evidence="16">
    <location>
        <begin position="432"/>
        <end position="457"/>
    </location>
</feature>
<dbReference type="SFLD" id="SFLDF00027">
    <property type="entry name" value="p-type_atpase"/>
    <property type="match status" value="1"/>
</dbReference>
<evidence type="ECO:0000256" key="10">
    <source>
        <dbReference type="ARBA" id="ARBA00022989"/>
    </source>
</evidence>
<dbReference type="SUPFAM" id="SSF81665">
    <property type="entry name" value="Calcium ATPase, transmembrane domain M"/>
    <property type="match status" value="1"/>
</dbReference>
<feature type="compositionally biased region" description="Polar residues" evidence="17">
    <location>
        <begin position="18"/>
        <end position="34"/>
    </location>
</feature>
<comment type="catalytic activity">
    <reaction evidence="12 16">
        <text>ATP + H2O + phospholipidSide 1 = ADP + phosphate + phospholipidSide 2.</text>
        <dbReference type="EC" id="7.6.2.1"/>
    </reaction>
</comment>
<dbReference type="NCBIfam" id="TIGR01494">
    <property type="entry name" value="ATPase_P-type"/>
    <property type="match status" value="1"/>
</dbReference>
<keyword evidence="3" id="KW-0813">Transport</keyword>